<evidence type="ECO:0000256" key="3">
    <source>
        <dbReference type="ARBA" id="ARBA00023098"/>
    </source>
</evidence>
<keyword evidence="3" id="KW-0443">Lipid metabolism</keyword>
<feature type="chain" id="PRO_5042164411" description="PNPLA domain-containing protein" evidence="5">
    <location>
        <begin position="28"/>
        <end position="687"/>
    </location>
</feature>
<evidence type="ECO:0000259" key="6">
    <source>
        <dbReference type="Pfam" id="PF01734"/>
    </source>
</evidence>
<dbReference type="InterPro" id="IPR002641">
    <property type="entry name" value="PNPLA_dom"/>
</dbReference>
<gene>
    <name evidence="7" type="ORF">CYCCA115_LOCUS17761</name>
</gene>
<feature type="domain" description="PNPLA" evidence="6">
    <location>
        <begin position="151"/>
        <end position="377"/>
    </location>
</feature>
<dbReference type="GO" id="GO:0052689">
    <property type="term" value="F:carboxylic ester hydrolase activity"/>
    <property type="evidence" value="ECO:0007669"/>
    <property type="project" value="UniProtKB-ARBA"/>
</dbReference>
<evidence type="ECO:0000256" key="1">
    <source>
        <dbReference type="ARBA" id="ARBA00022801"/>
    </source>
</evidence>
<dbReference type="InterPro" id="IPR016035">
    <property type="entry name" value="Acyl_Trfase/lysoPLipase"/>
</dbReference>
<evidence type="ECO:0000313" key="7">
    <source>
        <dbReference type="EMBL" id="CAJ1959339.1"/>
    </source>
</evidence>
<keyword evidence="2" id="KW-0442">Lipid degradation</keyword>
<dbReference type="AlphaFoldDB" id="A0AAD2G167"/>
<comment type="caution">
    <text evidence="7">The sequence shown here is derived from an EMBL/GenBank/DDBJ whole genome shotgun (WGS) entry which is preliminary data.</text>
</comment>
<organism evidence="7 8">
    <name type="scientific">Cylindrotheca closterium</name>
    <dbReference type="NCBI Taxonomy" id="2856"/>
    <lineage>
        <taxon>Eukaryota</taxon>
        <taxon>Sar</taxon>
        <taxon>Stramenopiles</taxon>
        <taxon>Ochrophyta</taxon>
        <taxon>Bacillariophyta</taxon>
        <taxon>Bacillariophyceae</taxon>
        <taxon>Bacillariophycidae</taxon>
        <taxon>Bacillariales</taxon>
        <taxon>Bacillariaceae</taxon>
        <taxon>Cylindrotheca</taxon>
    </lineage>
</organism>
<dbReference type="InterPro" id="IPR050301">
    <property type="entry name" value="NTE"/>
</dbReference>
<dbReference type="EMBL" id="CAKOGP040001992">
    <property type="protein sequence ID" value="CAJ1959339.1"/>
    <property type="molecule type" value="Genomic_DNA"/>
</dbReference>
<dbReference type="Proteomes" id="UP001295423">
    <property type="component" value="Unassembled WGS sequence"/>
</dbReference>
<keyword evidence="8" id="KW-1185">Reference proteome</keyword>
<evidence type="ECO:0000256" key="4">
    <source>
        <dbReference type="SAM" id="MobiDB-lite"/>
    </source>
</evidence>
<dbReference type="Pfam" id="PF01734">
    <property type="entry name" value="Patatin"/>
    <property type="match status" value="1"/>
</dbReference>
<evidence type="ECO:0000256" key="5">
    <source>
        <dbReference type="SAM" id="SignalP"/>
    </source>
</evidence>
<dbReference type="SUPFAM" id="SSF52151">
    <property type="entry name" value="FabD/lysophospholipase-like"/>
    <property type="match status" value="1"/>
</dbReference>
<sequence length="687" mass="75796">MAPQNSNSVNFLLLVTILFSCTIQSWSFRVSNGQQGLVQNYQVLDTEGDDVLRGEESQNSQYGAFGILPPKSNNNKTKKLKPDTIIVDDIESLRQAVLDEQTDLKKVRIENYVKEQTEAISDHEVLRLIKERFETYSTPGNRKDNATLAIAMEGGGMRGCVSAGMAAAIASLGLSDVFDTVYGSSAGSAVGAYLISRQICLDVYLDILPAAKTQFVCKKRLFRSMVSNLAQVMVSGLKRSKTTDQTSTVESSDRITPGLNISYLLDGILGHNHGLRPLDMEKLEENEKKQRLRIVSSAVDADGNMFSKVFGSEDFFNSTMMQKQKNGNRQGLFACMQASMSVPGATGPPVRLHSAMNEDDVHSCFDAFCFEPIPFRSAVEEGATHVLTLCTRPEGFKIKTKPGMYEKGIASVYFKSQGMSNVAEYFKKGGQQFIYAEDLLTLEEGKISKSSPVLVPPPKIFHGIMQTEQHRREIECRDKEWKKAFLLPLKVPEDTPELSTVEQDRESVLAAVRSGYAAAFDLLAPVVGVDLGLTGDEVSQLIFPTTPSHVHYDTSSSTPVKDPEMEDERVLNTQLRVPGAPIRNFEVSTLAFDGWEKKPRARRERGLRRAHLLKVVRTLGGDSFRHPAAFPRPTSTGESPSSSLANESAELAHVLLHSLPGLNGERAFLHHLSKGLRNAAYGREPLQ</sequence>
<protein>
    <recommendedName>
        <fullName evidence="6">PNPLA domain-containing protein</fullName>
    </recommendedName>
</protein>
<dbReference type="GO" id="GO:0016042">
    <property type="term" value="P:lipid catabolic process"/>
    <property type="evidence" value="ECO:0007669"/>
    <property type="project" value="UniProtKB-KW"/>
</dbReference>
<evidence type="ECO:0000313" key="8">
    <source>
        <dbReference type="Proteomes" id="UP001295423"/>
    </source>
</evidence>
<feature type="signal peptide" evidence="5">
    <location>
        <begin position="1"/>
        <end position="27"/>
    </location>
</feature>
<evidence type="ECO:0000256" key="2">
    <source>
        <dbReference type="ARBA" id="ARBA00022963"/>
    </source>
</evidence>
<accession>A0AAD2G167</accession>
<dbReference type="PANTHER" id="PTHR14226">
    <property type="entry name" value="NEUROPATHY TARGET ESTERASE/SWISS CHEESE D.MELANOGASTER"/>
    <property type="match status" value="1"/>
</dbReference>
<keyword evidence="5" id="KW-0732">Signal</keyword>
<feature type="region of interest" description="Disordered" evidence="4">
    <location>
        <begin position="624"/>
        <end position="646"/>
    </location>
</feature>
<name>A0AAD2G167_9STRA</name>
<dbReference type="GO" id="GO:0016298">
    <property type="term" value="F:lipase activity"/>
    <property type="evidence" value="ECO:0007669"/>
    <property type="project" value="UniProtKB-ARBA"/>
</dbReference>
<dbReference type="PANTHER" id="PTHR14226:SF64">
    <property type="entry name" value="PNPLA DOMAIN-CONTAINING PROTEIN"/>
    <property type="match status" value="1"/>
</dbReference>
<proteinExistence type="predicted"/>
<dbReference type="Gene3D" id="3.40.1090.10">
    <property type="entry name" value="Cytosolic phospholipase A2 catalytic domain"/>
    <property type="match status" value="1"/>
</dbReference>
<keyword evidence="1" id="KW-0378">Hydrolase</keyword>
<reference evidence="7" key="1">
    <citation type="submission" date="2023-08" db="EMBL/GenBank/DDBJ databases">
        <authorList>
            <person name="Audoor S."/>
            <person name="Bilcke G."/>
        </authorList>
    </citation>
    <scope>NUCLEOTIDE SEQUENCE</scope>
</reference>